<organism evidence="6 7">
    <name type="scientific">Pseudoalteromonas phenolica</name>
    <dbReference type="NCBI Taxonomy" id="161398"/>
    <lineage>
        <taxon>Bacteria</taxon>
        <taxon>Pseudomonadati</taxon>
        <taxon>Pseudomonadota</taxon>
        <taxon>Gammaproteobacteria</taxon>
        <taxon>Alteromonadales</taxon>
        <taxon>Pseudoalteromonadaceae</taxon>
        <taxon>Pseudoalteromonas</taxon>
    </lineage>
</organism>
<proteinExistence type="predicted"/>
<sequence>MALPEDIVIGEHRIKAGQSAKVMLPVAKLYTDAEVSLPVFISRSKKAGPTVLICAAVHGDELNGIEIIHRLIRDKKLKPSCGTVIAVPMVNVYGVINQSRYLPDRRDLNRSFPGSAKGSLASRLANIFLNQCVLHCDYGIDLHTGAIHRSNLPQIRANLDEADLSGLANAFGAPVVINTANPKGSLREAAAKSGTKIMVYEAGEALRTDEFSVHIGYRGVLNVLRALNMLPKSRKKKSSTLPFIAHSSDWIRATASGFVSHKLELGEQVEKGTVLADVVDPFGEVLAQVKAPRKGIIIGKQNIPLVQEGEAMYHIGYFSADEAEISQHIDNEENAIVDGESEAR</sequence>
<accession>A0A0S2JZG8</accession>
<evidence type="ECO:0000256" key="4">
    <source>
        <dbReference type="ARBA" id="ARBA00022833"/>
    </source>
</evidence>
<dbReference type="GO" id="GO:0046872">
    <property type="term" value="F:metal ion binding"/>
    <property type="evidence" value="ECO:0007669"/>
    <property type="project" value="UniProtKB-KW"/>
</dbReference>
<keyword evidence="3" id="KW-0378">Hydrolase</keyword>
<keyword evidence="7" id="KW-1185">Reference proteome</keyword>
<dbReference type="Proteomes" id="UP000061457">
    <property type="component" value="Chromosome I"/>
</dbReference>
<evidence type="ECO:0000256" key="1">
    <source>
        <dbReference type="ARBA" id="ARBA00001947"/>
    </source>
</evidence>
<evidence type="ECO:0000259" key="5">
    <source>
        <dbReference type="Pfam" id="PF24827"/>
    </source>
</evidence>
<feature type="domain" description="Succinylglutamate desuccinylase/Aspartoacylase catalytic" evidence="5">
    <location>
        <begin position="47"/>
        <end position="226"/>
    </location>
</feature>
<dbReference type="CDD" id="cd06251">
    <property type="entry name" value="M14_ASTE_ASPA-like"/>
    <property type="match status" value="1"/>
</dbReference>
<dbReference type="GO" id="GO:0016811">
    <property type="term" value="F:hydrolase activity, acting on carbon-nitrogen (but not peptide) bonds, in linear amides"/>
    <property type="evidence" value="ECO:0007669"/>
    <property type="project" value="InterPro"/>
</dbReference>
<name>A0A0S2JZG8_9GAMM</name>
<dbReference type="InterPro" id="IPR043795">
    <property type="entry name" value="N-alpha-Ac-DABA-like"/>
</dbReference>
<evidence type="ECO:0000313" key="7">
    <source>
        <dbReference type="Proteomes" id="UP000061457"/>
    </source>
</evidence>
<gene>
    <name evidence="6" type="ORF">PP2015_698</name>
</gene>
<evidence type="ECO:0000313" key="6">
    <source>
        <dbReference type="EMBL" id="ALO41218.1"/>
    </source>
</evidence>
<dbReference type="EMBL" id="CP013187">
    <property type="protein sequence ID" value="ALO41218.1"/>
    <property type="molecule type" value="Genomic_DNA"/>
</dbReference>
<keyword evidence="2" id="KW-0479">Metal-binding</keyword>
<dbReference type="InterPro" id="IPR055438">
    <property type="entry name" value="AstE_AspA_cat"/>
</dbReference>
<dbReference type="STRING" id="161398.PP2015_698"/>
<reference evidence="6 7" key="1">
    <citation type="submission" date="2015-11" db="EMBL/GenBank/DDBJ databases">
        <authorList>
            <person name="Zhang Y."/>
            <person name="Guo Z."/>
        </authorList>
    </citation>
    <scope>NUCLEOTIDE SEQUENCE [LARGE SCALE GENOMIC DNA]</scope>
    <source>
        <strain evidence="6 7">KCTC 12086</strain>
    </source>
</reference>
<comment type="cofactor">
    <cofactor evidence="1">
        <name>Zn(2+)</name>
        <dbReference type="ChEBI" id="CHEBI:29105"/>
    </cofactor>
</comment>
<dbReference type="RefSeq" id="WP_058028977.1">
    <property type="nucleotide sequence ID" value="NZ_CP013187.1"/>
</dbReference>
<dbReference type="SUPFAM" id="SSF53187">
    <property type="entry name" value="Zn-dependent exopeptidases"/>
    <property type="match status" value="1"/>
</dbReference>
<dbReference type="AlphaFoldDB" id="A0A0S2JZG8"/>
<dbReference type="PANTHER" id="PTHR37326:SF2">
    <property type="entry name" value="SUCCINYLGLUTAMATE DESUCCINYLASE_ASPARTOACYLASE FAMILY PROTEIN"/>
    <property type="match status" value="1"/>
</dbReference>
<dbReference type="KEGG" id="pphe:PP2015_698"/>
<dbReference type="PANTHER" id="PTHR37326">
    <property type="entry name" value="BLL3975 PROTEIN"/>
    <property type="match status" value="1"/>
</dbReference>
<dbReference type="OrthoDB" id="9804504at2"/>
<evidence type="ECO:0000256" key="3">
    <source>
        <dbReference type="ARBA" id="ARBA00022801"/>
    </source>
</evidence>
<dbReference type="Pfam" id="PF24827">
    <property type="entry name" value="AstE_AspA_cat"/>
    <property type="match status" value="1"/>
</dbReference>
<dbReference type="PATRIC" id="fig|161398.10.peg.712"/>
<dbReference type="GO" id="GO:0016788">
    <property type="term" value="F:hydrolase activity, acting on ester bonds"/>
    <property type="evidence" value="ECO:0007669"/>
    <property type="project" value="InterPro"/>
</dbReference>
<protein>
    <submittedName>
        <fullName evidence="6">Succinylglutamate desuccinylase</fullName>
    </submittedName>
</protein>
<keyword evidence="4" id="KW-0862">Zinc</keyword>
<dbReference type="InterPro" id="IPR053138">
    <property type="entry name" value="N-alpha-Ac-DABA_deacetylase"/>
</dbReference>
<dbReference type="Gene3D" id="3.40.630.10">
    <property type="entry name" value="Zn peptidases"/>
    <property type="match status" value="1"/>
</dbReference>
<dbReference type="PIRSF" id="PIRSF039012">
    <property type="entry name" value="ASP"/>
    <property type="match status" value="1"/>
</dbReference>
<evidence type="ECO:0000256" key="2">
    <source>
        <dbReference type="ARBA" id="ARBA00022723"/>
    </source>
</evidence>